<evidence type="ECO:0008006" key="3">
    <source>
        <dbReference type="Google" id="ProtNLM"/>
    </source>
</evidence>
<dbReference type="Proteomes" id="UP000018700">
    <property type="component" value="Chromosome"/>
</dbReference>
<accession>V9TSA4</accession>
<dbReference type="AlphaFoldDB" id="V9TSA4"/>
<evidence type="ECO:0000313" key="1">
    <source>
        <dbReference type="EMBL" id="AHC73774.1"/>
    </source>
</evidence>
<protein>
    <recommendedName>
        <fullName evidence="3">Sulfotransferase family protein</fullName>
    </recommendedName>
</protein>
<sequence length="268" mass="31122">MVEFKLPIIFIGGIGGSGTRAVANAMISLGYYAGDCINNANDNLIFTELFKRPNWIRRGVAPQKIHQRLALFEQVMREGVSLMSIARWPALGRFWHRQRKGFDRFKDPVAWMTKEPNCHLFLEQILDHWPKALFIYVTRHPLDMAYSNNKAQLGNWGWLFDIDLDTYATPETAQLDYWIRTQKRLNNMTARYKMRIYNLKFDTFAVNPMKDMISLAEKLNTSIDKATLVKATSKITAPETIARWRKHDLSIFTPAQIDFCRTTGWPVD</sequence>
<dbReference type="InterPro" id="IPR027417">
    <property type="entry name" value="P-loop_NTPase"/>
</dbReference>
<reference evidence="1 2" key="1">
    <citation type="journal article" date="2013" name="PLoS ONE">
        <title>Bacterial endosymbiosis in a chordate host: long-term co-evolution and conservation of secondary metabolism.</title>
        <authorList>
            <person name="Kwan J.C."/>
            <person name="Schmidt E.W."/>
        </authorList>
    </citation>
    <scope>NUCLEOTIDE SEQUENCE [LARGE SCALE GENOMIC DNA]</scope>
    <source>
        <strain evidence="2">faulkneri L5</strain>
    </source>
</reference>
<dbReference type="HOGENOM" id="CLU_091603_0_0_5"/>
<dbReference type="KEGG" id="efk:P856_560"/>
<keyword evidence="2" id="KW-1185">Reference proteome</keyword>
<dbReference type="Gene3D" id="3.40.50.300">
    <property type="entry name" value="P-loop containing nucleotide triphosphate hydrolases"/>
    <property type="match status" value="1"/>
</dbReference>
<gene>
    <name evidence="1" type="ORF">P856_560</name>
</gene>
<organism evidence="1 2">
    <name type="scientific">Candidatus Endolissoclinum faulkneri L5</name>
    <dbReference type="NCBI Taxonomy" id="1401328"/>
    <lineage>
        <taxon>Bacteria</taxon>
        <taxon>Pseudomonadati</taxon>
        <taxon>Pseudomonadota</taxon>
        <taxon>Alphaproteobacteria</taxon>
        <taxon>Rhodospirillales</taxon>
        <taxon>Rhodospirillaceae</taxon>
        <taxon>Candidatus Endolissoclinum</taxon>
    </lineage>
</organism>
<dbReference type="RefSeq" id="WP_025300654.1">
    <property type="nucleotide sequence ID" value="NZ_CP006745.1"/>
</dbReference>
<dbReference type="OrthoDB" id="9800698at2"/>
<dbReference type="SUPFAM" id="SSF52540">
    <property type="entry name" value="P-loop containing nucleoside triphosphate hydrolases"/>
    <property type="match status" value="1"/>
</dbReference>
<evidence type="ECO:0000313" key="2">
    <source>
        <dbReference type="Proteomes" id="UP000018700"/>
    </source>
</evidence>
<dbReference type="Pfam" id="PF13469">
    <property type="entry name" value="Sulfotransfer_3"/>
    <property type="match status" value="1"/>
</dbReference>
<name>V9TSA4_9PROT</name>
<dbReference type="eggNOG" id="ENOG5032UQX">
    <property type="taxonomic scope" value="Bacteria"/>
</dbReference>
<proteinExistence type="predicted"/>
<dbReference type="EMBL" id="CP006745">
    <property type="protein sequence ID" value="AHC73774.1"/>
    <property type="molecule type" value="Genomic_DNA"/>
</dbReference>